<dbReference type="Gene3D" id="1.10.510.10">
    <property type="entry name" value="Transferase(Phosphotransferase) domain 1"/>
    <property type="match status" value="2"/>
</dbReference>
<evidence type="ECO:0000256" key="9">
    <source>
        <dbReference type="SAM" id="MobiDB-lite"/>
    </source>
</evidence>
<dbReference type="PANTHER" id="PTHR24416">
    <property type="entry name" value="TYROSINE-PROTEIN KINASE RECEPTOR"/>
    <property type="match status" value="1"/>
</dbReference>
<organism evidence="11">
    <name type="scientific">Monosiga ovata</name>
    <dbReference type="NCBI Taxonomy" id="81526"/>
    <lineage>
        <taxon>Eukaryota</taxon>
        <taxon>Choanoflagellata</taxon>
        <taxon>Craspedida</taxon>
        <taxon>Salpingoecidae</taxon>
        <taxon>Monosiga</taxon>
    </lineage>
</organism>
<evidence type="ECO:0000256" key="7">
    <source>
        <dbReference type="ARBA" id="ARBA00051243"/>
    </source>
</evidence>
<dbReference type="PROSITE" id="PS00109">
    <property type="entry name" value="PROTEIN_KINASE_TYR"/>
    <property type="match status" value="2"/>
</dbReference>
<keyword evidence="2" id="KW-0808">Transferase</keyword>
<dbReference type="Gene3D" id="3.30.200.20">
    <property type="entry name" value="Phosphorylase Kinase, domain 1"/>
    <property type="match status" value="1"/>
</dbReference>
<gene>
    <name evidence="11" type="primary">MoPTK-v</name>
</gene>
<dbReference type="EMBL" id="AB098182">
    <property type="protein sequence ID" value="BAG55504.1"/>
    <property type="molecule type" value="mRNA"/>
</dbReference>
<evidence type="ECO:0000256" key="8">
    <source>
        <dbReference type="PROSITE-ProRule" id="PRU10141"/>
    </source>
</evidence>
<sequence>MGCGESKARRDGPSADPLRGTGVGALARGLDDHYKKNPKQSIAVLTGPFEIARDRLDASHHVLMGEGPFGLVYEGRASIGDGGKNIPVVVKKLKNDVEAAVRSDFIKEIQYMREFQNANVLKLLGAVTTDVPMLAIFESPTHGTLRSYLEQSRLNNSISAVEQIQLAYEVWQGFAYIEERGIVHRDLATRNCLVFDDHVVKIGDFGLYRTRYATDYLPLDPNGPALPLRWMAPESLADPSIWTTKTDVWSFGVLLWEIWTLANQPYPALANSEIVSFVCDGGRLEPTGRTEGLNEVVRMCTAREPSARPPIEEIGEMLSSELVAAPVNVRVSVPSTAQASHTPSVHTSRTASVINMTPPRAGPDGDQLQPLAPIPMSPGGPDAEDKRHSTFSTVPMNDNPTYIQPGDALLSELGVPSPEDRRNFRALTAFKEAENPGREFSKMTAAREIECDDVDILNELGKGAFGVVMRGDVVIDGEKFACAIKMLRAGASEEDKDSLLAEATLMSTFNHPNVLCCYGQVSLTTPVMVLLEFMELGSVFSWLKSLTVVPDLRTKIRMAIDIASGLAYLESKNFVHRDVAARNILINEERRCKISDFGLSRDLEDEMYYESDGGMVPVRWTPPESFKYRKYSSASDVWSFGITLYEIWTKAALPYGSAWSNLNVMMEVERGYRLPPPSDCPRAVYAMMMECWHPQPRHRPTFGQLLNKLTMARDMLFAADGTVMVVDAPGSELATLYVGMQVPSADEVDAYVQPADLRSPANASPVGLRFSESPLSMEIPMITCPPSLTPSSLTPAPSMASSTSEKGNTERRYSLRKQREVSQVVSEAGPTVEYDKVKKVSEVIQLAKHKETVSYLEVTGFKKAEQTGVQVNINPTYIESVGRAREAEAKSNIAGRGKCVCRRFKCVCNL</sequence>
<name>B3XVW9_9EUKA</name>
<keyword evidence="5 8" id="KW-0067">ATP-binding</keyword>
<dbReference type="GO" id="GO:0005524">
    <property type="term" value="F:ATP binding"/>
    <property type="evidence" value="ECO:0007669"/>
    <property type="project" value="UniProtKB-UniRule"/>
</dbReference>
<dbReference type="InterPro" id="IPR001245">
    <property type="entry name" value="Ser-Thr/Tyr_kinase_cat_dom"/>
</dbReference>
<dbReference type="AlphaFoldDB" id="B3XVW9"/>
<feature type="domain" description="Protein kinase" evidence="10">
    <location>
        <begin position="58"/>
        <end position="323"/>
    </location>
</feature>
<keyword evidence="6" id="KW-0829">Tyrosine-protein kinase</keyword>
<feature type="domain" description="Protein kinase" evidence="10">
    <location>
        <begin position="454"/>
        <end position="717"/>
    </location>
</feature>
<dbReference type="GO" id="GO:0005886">
    <property type="term" value="C:plasma membrane"/>
    <property type="evidence" value="ECO:0007669"/>
    <property type="project" value="TreeGrafter"/>
</dbReference>
<accession>B3XVW9</accession>
<evidence type="ECO:0000256" key="3">
    <source>
        <dbReference type="ARBA" id="ARBA00022741"/>
    </source>
</evidence>
<dbReference type="PRINTS" id="PR00109">
    <property type="entry name" value="TYRKINASE"/>
</dbReference>
<dbReference type="InterPro" id="IPR008266">
    <property type="entry name" value="Tyr_kinase_AS"/>
</dbReference>
<dbReference type="InterPro" id="IPR017441">
    <property type="entry name" value="Protein_kinase_ATP_BS"/>
</dbReference>
<evidence type="ECO:0000256" key="5">
    <source>
        <dbReference type="ARBA" id="ARBA00022840"/>
    </source>
</evidence>
<dbReference type="CDD" id="cd00192">
    <property type="entry name" value="PTKc"/>
    <property type="match status" value="2"/>
</dbReference>
<evidence type="ECO:0000256" key="1">
    <source>
        <dbReference type="ARBA" id="ARBA00004167"/>
    </source>
</evidence>
<protein>
    <submittedName>
        <fullName evidence="11">Protein tyrosine kinase</fullName>
    </submittedName>
</protein>
<feature type="compositionally biased region" description="Basic and acidic residues" evidence="9">
    <location>
        <begin position="807"/>
        <end position="818"/>
    </location>
</feature>
<feature type="region of interest" description="Disordered" evidence="9">
    <location>
        <begin position="787"/>
        <end position="818"/>
    </location>
</feature>
<reference evidence="11" key="1">
    <citation type="journal article" date="2008" name="FEBS Lett.">
        <title>Ancient divergence of animal protein tyrosine kinase genes demonstrated by a gene family tree including choanoflagellate genes.</title>
        <authorList>
            <person name="Suga H."/>
            <person name="Sasaki G."/>
            <person name="Kuma K."/>
            <person name="Nishiyori H."/>
            <person name="Hirose N."/>
            <person name="Su Z.H."/>
            <person name="Iwabe N."/>
            <person name="Miyata T."/>
        </authorList>
    </citation>
    <scope>NUCLEOTIDE SEQUENCE</scope>
</reference>
<comment type="subcellular location">
    <subcellularLocation>
        <location evidence="1">Membrane</location>
        <topology evidence="1">Single-pass membrane protein</topology>
    </subcellularLocation>
</comment>
<evidence type="ECO:0000313" key="11">
    <source>
        <dbReference type="EMBL" id="BAG55504.1"/>
    </source>
</evidence>
<dbReference type="InterPro" id="IPR000719">
    <property type="entry name" value="Prot_kinase_dom"/>
</dbReference>
<comment type="catalytic activity">
    <reaction evidence="7">
        <text>L-tyrosyl-[protein] + ATP = O-phospho-L-tyrosyl-[protein] + ADP + H(+)</text>
        <dbReference type="Rhea" id="RHEA:10596"/>
        <dbReference type="Rhea" id="RHEA-COMP:10136"/>
        <dbReference type="Rhea" id="RHEA-COMP:20101"/>
        <dbReference type="ChEBI" id="CHEBI:15378"/>
        <dbReference type="ChEBI" id="CHEBI:30616"/>
        <dbReference type="ChEBI" id="CHEBI:46858"/>
        <dbReference type="ChEBI" id="CHEBI:61978"/>
        <dbReference type="ChEBI" id="CHEBI:456216"/>
        <dbReference type="EC" id="2.7.10.1"/>
    </reaction>
</comment>
<evidence type="ECO:0000259" key="10">
    <source>
        <dbReference type="PROSITE" id="PS50011"/>
    </source>
</evidence>
<dbReference type="PROSITE" id="PS00107">
    <property type="entry name" value="PROTEIN_KINASE_ATP"/>
    <property type="match status" value="1"/>
</dbReference>
<keyword evidence="4 11" id="KW-0418">Kinase</keyword>
<dbReference type="InterPro" id="IPR050122">
    <property type="entry name" value="RTK"/>
</dbReference>
<keyword evidence="3 8" id="KW-0547">Nucleotide-binding</keyword>
<dbReference type="PANTHER" id="PTHR24416:SF631">
    <property type="entry name" value="SERINE_THREONINE_TYROSINE KINASE 1"/>
    <property type="match status" value="1"/>
</dbReference>
<dbReference type="InterPro" id="IPR020635">
    <property type="entry name" value="Tyr_kinase_cat_dom"/>
</dbReference>
<feature type="compositionally biased region" description="Low complexity" evidence="9">
    <location>
        <begin position="787"/>
        <end position="804"/>
    </location>
</feature>
<evidence type="ECO:0000256" key="6">
    <source>
        <dbReference type="ARBA" id="ARBA00023137"/>
    </source>
</evidence>
<feature type="region of interest" description="Disordered" evidence="9">
    <location>
        <begin position="358"/>
        <end position="387"/>
    </location>
</feature>
<feature type="compositionally biased region" description="Basic and acidic residues" evidence="9">
    <location>
        <begin position="1"/>
        <end position="13"/>
    </location>
</feature>
<dbReference type="GO" id="GO:0007169">
    <property type="term" value="P:cell surface receptor protein tyrosine kinase signaling pathway"/>
    <property type="evidence" value="ECO:0007669"/>
    <property type="project" value="TreeGrafter"/>
</dbReference>
<feature type="region of interest" description="Disordered" evidence="9">
    <location>
        <begin position="1"/>
        <end position="22"/>
    </location>
</feature>
<dbReference type="SUPFAM" id="SSF56112">
    <property type="entry name" value="Protein kinase-like (PK-like)"/>
    <property type="match status" value="2"/>
</dbReference>
<dbReference type="PROSITE" id="PS50011">
    <property type="entry name" value="PROTEIN_KINASE_DOM"/>
    <property type="match status" value="2"/>
</dbReference>
<evidence type="ECO:0000256" key="2">
    <source>
        <dbReference type="ARBA" id="ARBA00022679"/>
    </source>
</evidence>
<feature type="binding site" evidence="8">
    <location>
        <position position="485"/>
    </location>
    <ligand>
        <name>ATP</name>
        <dbReference type="ChEBI" id="CHEBI:30616"/>
    </ligand>
</feature>
<dbReference type="Pfam" id="PF07714">
    <property type="entry name" value="PK_Tyr_Ser-Thr"/>
    <property type="match status" value="2"/>
</dbReference>
<dbReference type="FunFam" id="1.10.510.10:FF:000554">
    <property type="entry name" value="Predicted protein"/>
    <property type="match status" value="1"/>
</dbReference>
<evidence type="ECO:0000256" key="4">
    <source>
        <dbReference type="ARBA" id="ARBA00022777"/>
    </source>
</evidence>
<dbReference type="GO" id="GO:0004714">
    <property type="term" value="F:transmembrane receptor protein tyrosine kinase activity"/>
    <property type="evidence" value="ECO:0007669"/>
    <property type="project" value="UniProtKB-EC"/>
</dbReference>
<proteinExistence type="evidence at transcript level"/>
<dbReference type="SMART" id="SM00219">
    <property type="entry name" value="TyrKc"/>
    <property type="match status" value="2"/>
</dbReference>
<dbReference type="InterPro" id="IPR011009">
    <property type="entry name" value="Kinase-like_dom_sf"/>
</dbReference>
<dbReference type="GO" id="GO:0043235">
    <property type="term" value="C:receptor complex"/>
    <property type="evidence" value="ECO:0007669"/>
    <property type="project" value="TreeGrafter"/>
</dbReference>